<dbReference type="GO" id="GO:0032259">
    <property type="term" value="P:methylation"/>
    <property type="evidence" value="ECO:0007669"/>
    <property type="project" value="UniProtKB-KW"/>
</dbReference>
<dbReference type="Pfam" id="PF13578">
    <property type="entry name" value="Methyltransf_24"/>
    <property type="match status" value="1"/>
</dbReference>
<dbReference type="AlphaFoldDB" id="A0A502GUJ2"/>
<dbReference type="EMBL" id="RCYZ01000006">
    <property type="protein sequence ID" value="TPG64636.1"/>
    <property type="molecule type" value="Genomic_DNA"/>
</dbReference>
<dbReference type="RefSeq" id="WP_140468279.1">
    <property type="nucleotide sequence ID" value="NZ_RCYZ01000006.1"/>
</dbReference>
<sequence>MSRLSKTLSALARLARNPWLLNSVLAADTAAWQRQALAHATRWSVGPQGLPVVPLRHFLPPGGTDTAAPFAFEEGGSLPTDLLLLRGLARQRPGCRYFEIGTWRGESAANVAAVAATVHTLNLSAAEMRALGLAEAYIDLHGFFSKDLPNVAHLHGNSATFDFTSLGAPFDLIFIDGDHRYEAVRRDTARVFAHLVGPQTVVVWHDAGRQPGAPRWEVLAGLLDGLPAAAPGHLYQVSHSLCALYSPQPLPVGPPTPCPPPLAHRVTVALPQ</sequence>
<keyword evidence="2" id="KW-1185">Reference proteome</keyword>
<dbReference type="Gene3D" id="3.40.50.150">
    <property type="entry name" value="Vaccinia Virus protein VP39"/>
    <property type="match status" value="1"/>
</dbReference>
<evidence type="ECO:0000313" key="1">
    <source>
        <dbReference type="EMBL" id="TPG64636.1"/>
    </source>
</evidence>
<name>A0A502GUJ2_9BACT</name>
<keyword evidence="1" id="KW-0808">Transferase</keyword>
<reference evidence="1 2" key="1">
    <citation type="journal article" date="2019" name="Environ. Microbiol.">
        <title>Species interactions and distinct microbial communities in high Arctic permafrost affected cryosols are associated with the CH4 and CO2 gas fluxes.</title>
        <authorList>
            <person name="Altshuler I."/>
            <person name="Hamel J."/>
            <person name="Turney S."/>
            <person name="Magnuson E."/>
            <person name="Levesque R."/>
            <person name="Greer C."/>
            <person name="Whyte L.G."/>
        </authorList>
    </citation>
    <scope>NUCLEOTIDE SEQUENCE [LARGE SCALE GENOMIC DNA]</scope>
    <source>
        <strain evidence="1 2">S9.2P</strain>
    </source>
</reference>
<gene>
    <name evidence="1" type="ORF">EAH73_15855</name>
</gene>
<keyword evidence="1" id="KW-0489">Methyltransferase</keyword>
<protein>
    <submittedName>
        <fullName evidence="1">Class I SAM-dependent methyltransferase</fullName>
    </submittedName>
</protein>
<proteinExistence type="predicted"/>
<accession>A0A502GUJ2</accession>
<dbReference type="GO" id="GO:0008168">
    <property type="term" value="F:methyltransferase activity"/>
    <property type="evidence" value="ECO:0007669"/>
    <property type="project" value="UniProtKB-KW"/>
</dbReference>
<comment type="caution">
    <text evidence="1">The sequence shown here is derived from an EMBL/GenBank/DDBJ whole genome shotgun (WGS) entry which is preliminary data.</text>
</comment>
<dbReference type="InterPro" id="IPR029063">
    <property type="entry name" value="SAM-dependent_MTases_sf"/>
</dbReference>
<dbReference type="Proteomes" id="UP000317646">
    <property type="component" value="Unassembled WGS sequence"/>
</dbReference>
<dbReference type="SUPFAM" id="SSF53335">
    <property type="entry name" value="S-adenosyl-L-methionine-dependent methyltransferases"/>
    <property type="match status" value="1"/>
</dbReference>
<evidence type="ECO:0000313" key="2">
    <source>
        <dbReference type="Proteomes" id="UP000317646"/>
    </source>
</evidence>
<dbReference type="OrthoDB" id="5464618at2"/>
<organism evidence="1 2">
    <name type="scientific">Hymenobacter nivis</name>
    <dbReference type="NCBI Taxonomy" id="1850093"/>
    <lineage>
        <taxon>Bacteria</taxon>
        <taxon>Pseudomonadati</taxon>
        <taxon>Bacteroidota</taxon>
        <taxon>Cytophagia</taxon>
        <taxon>Cytophagales</taxon>
        <taxon>Hymenobacteraceae</taxon>
        <taxon>Hymenobacter</taxon>
    </lineage>
</organism>